<feature type="domain" description="DUF1989" evidence="1">
    <location>
        <begin position="19"/>
        <end position="189"/>
    </location>
</feature>
<dbReference type="EMBL" id="CP071247">
    <property type="protein sequence ID" value="QSP95526.1"/>
    <property type="molecule type" value="Genomic_DNA"/>
</dbReference>
<dbReference type="Proteomes" id="UP000663555">
    <property type="component" value="Chromosome"/>
</dbReference>
<dbReference type="NCBIfam" id="TIGR03425">
    <property type="entry name" value="urea_degr_2"/>
    <property type="match status" value="1"/>
</dbReference>
<dbReference type="RefSeq" id="WP_206644765.1">
    <property type="nucleotide sequence ID" value="NZ_CP071247.1"/>
</dbReference>
<name>A0ABX7MT74_9GAMM</name>
<accession>A0ABX7MT74</accession>
<proteinExistence type="predicted"/>
<evidence type="ECO:0000313" key="2">
    <source>
        <dbReference type="EMBL" id="QSP95526.1"/>
    </source>
</evidence>
<dbReference type="Pfam" id="PF09347">
    <property type="entry name" value="DUF1989"/>
    <property type="match status" value="1"/>
</dbReference>
<evidence type="ECO:0000259" key="1">
    <source>
        <dbReference type="Pfam" id="PF09347"/>
    </source>
</evidence>
<keyword evidence="3" id="KW-1185">Reference proteome</keyword>
<evidence type="ECO:0000313" key="3">
    <source>
        <dbReference type="Proteomes" id="UP000663555"/>
    </source>
</evidence>
<dbReference type="PANTHER" id="PTHR31527">
    <property type="entry name" value="RE64534P"/>
    <property type="match status" value="1"/>
</dbReference>
<dbReference type="InterPro" id="IPR017792">
    <property type="entry name" value="UAAP1"/>
</dbReference>
<sequence>MLHTATPPNPALPLYDDLIPGGSHWSFIIRRGHVLRLIDEEGGANVGMLMYNPANPLERYNMPDTLKNQHTFLLTQGHVLLSDMGRVFASIVHDDLGWHDTVSGTCNRKLVEQRWGRKTYQDARNLYHRNGTHSFLNELAKYGLGKKDLTANLNWFSKVATNDDGDLRFVPGHSRAGASVDLRFEMDTLLVLHTCPHPLNPASDYPRFPLRYQLYKAAPVSDADPCKTSSPEATRAFANNALYHLFEQEA</sequence>
<protein>
    <submittedName>
        <fullName evidence="2">Urea carboxylase-associated family protein</fullName>
    </submittedName>
</protein>
<gene>
    <name evidence="2" type="ORF">LPB19_03665</name>
</gene>
<dbReference type="PANTHER" id="PTHR31527:SF0">
    <property type="entry name" value="RE64534P"/>
    <property type="match status" value="1"/>
</dbReference>
<organism evidence="2 3">
    <name type="scientific">Marinobacter salinisoli</name>
    <dbReference type="NCBI Taxonomy" id="2769486"/>
    <lineage>
        <taxon>Bacteria</taxon>
        <taxon>Pseudomonadati</taxon>
        <taxon>Pseudomonadota</taxon>
        <taxon>Gammaproteobacteria</taxon>
        <taxon>Pseudomonadales</taxon>
        <taxon>Marinobacteraceae</taxon>
        <taxon>Marinobacter</taxon>
    </lineage>
</organism>
<reference evidence="2 3" key="1">
    <citation type="submission" date="2021-03" db="EMBL/GenBank/DDBJ databases">
        <title>Genome sequencing of Marinobacter sp. LPB0319.</title>
        <authorList>
            <person name="Kim J."/>
        </authorList>
    </citation>
    <scope>NUCLEOTIDE SEQUENCE [LARGE SCALE GENOMIC DNA]</scope>
    <source>
        <strain evidence="2 3">LPB0319</strain>
    </source>
</reference>
<dbReference type="InterPro" id="IPR018959">
    <property type="entry name" value="DUF1989"/>
</dbReference>